<dbReference type="Proteomes" id="UP000019276">
    <property type="component" value="Unassembled WGS sequence"/>
</dbReference>
<dbReference type="InterPro" id="IPR007498">
    <property type="entry name" value="PqiA-like"/>
</dbReference>
<feature type="transmembrane region" description="Helical" evidence="1">
    <location>
        <begin position="137"/>
        <end position="154"/>
    </location>
</feature>
<evidence type="ECO:0000256" key="1">
    <source>
        <dbReference type="SAM" id="Phobius"/>
    </source>
</evidence>
<dbReference type="eggNOG" id="COG2995">
    <property type="taxonomic scope" value="Bacteria"/>
</dbReference>
<keyword evidence="1" id="KW-0472">Membrane</keyword>
<organism evidence="2 3">
    <name type="scientific">Catenovulum agarivorans DS-2</name>
    <dbReference type="NCBI Taxonomy" id="1328313"/>
    <lineage>
        <taxon>Bacteria</taxon>
        <taxon>Pseudomonadati</taxon>
        <taxon>Pseudomonadota</taxon>
        <taxon>Gammaproteobacteria</taxon>
        <taxon>Alteromonadales</taxon>
        <taxon>Alteromonadaceae</taxon>
        <taxon>Catenovulum</taxon>
    </lineage>
</organism>
<keyword evidence="1" id="KW-1133">Transmembrane helix</keyword>
<proteinExistence type="predicted"/>
<accession>W7QWQ1</accession>
<evidence type="ECO:0000313" key="3">
    <source>
        <dbReference type="Proteomes" id="UP000019276"/>
    </source>
</evidence>
<keyword evidence="3" id="KW-1185">Reference proteome</keyword>
<dbReference type="STRING" id="1328313.DS2_11203"/>
<sequence length="177" mass="20346">MSRPKHSLQFTLSFAIACFILFLTANFFPMISAEQAGFHNQMKLFEAAYAFFIHGEWMLSAIVLFVVILMPLVLLAMIAYLLLPMIFFRTILPYTNPVARLVFSLQKWSMVDVYLVAMLASVTKLTSMVTIELGIGIWAYIAFSLCLSAALANLDKQRFWRYMDKIKCHQILKQQQL</sequence>
<dbReference type="EMBL" id="ARZY01000020">
    <property type="protein sequence ID" value="EWH09695.1"/>
    <property type="molecule type" value="Genomic_DNA"/>
</dbReference>
<evidence type="ECO:0000313" key="2">
    <source>
        <dbReference type="EMBL" id="EWH09695.1"/>
    </source>
</evidence>
<dbReference type="AlphaFoldDB" id="W7QWQ1"/>
<keyword evidence="1" id="KW-0812">Transmembrane</keyword>
<comment type="caution">
    <text evidence="2">The sequence shown here is derived from an EMBL/GenBank/DDBJ whole genome shotgun (WGS) entry which is preliminary data.</text>
</comment>
<gene>
    <name evidence="2" type="ORF">DS2_11203</name>
</gene>
<reference evidence="2 3" key="1">
    <citation type="journal article" date="2014" name="Genome Announc.">
        <title>Draft Genome Sequence of the Agar-Degrading Bacterium Catenovulum sp. Strain DS-2, Isolated from Intestines of Haliotis diversicolor.</title>
        <authorList>
            <person name="Shan D."/>
            <person name="Li X."/>
            <person name="Gu Z."/>
            <person name="Wei G."/>
            <person name="Gao Z."/>
            <person name="Shao Z."/>
        </authorList>
    </citation>
    <scope>NUCLEOTIDE SEQUENCE [LARGE SCALE GENOMIC DNA]</scope>
    <source>
        <strain evidence="2 3">DS-2</strain>
    </source>
</reference>
<feature type="transmembrane region" description="Helical" evidence="1">
    <location>
        <begin position="57"/>
        <end position="83"/>
    </location>
</feature>
<dbReference type="PROSITE" id="PS51257">
    <property type="entry name" value="PROKAR_LIPOPROTEIN"/>
    <property type="match status" value="1"/>
</dbReference>
<name>W7QWQ1_9ALTE</name>
<protein>
    <submittedName>
        <fullName evidence="2">Paraquat-inducible protein A</fullName>
    </submittedName>
</protein>
<dbReference type="Pfam" id="PF04403">
    <property type="entry name" value="PqiA"/>
    <property type="match status" value="1"/>
</dbReference>